<gene>
    <name evidence="4" type="ORF">D3227_38370</name>
</gene>
<comment type="caution">
    <text evidence="4">The sequence shown here is derived from an EMBL/GenBank/DDBJ whole genome shotgun (WGS) entry which is preliminary data.</text>
</comment>
<dbReference type="Proteomes" id="UP000272706">
    <property type="component" value="Unassembled WGS sequence"/>
</dbReference>
<dbReference type="RefSeq" id="WP_120019230.1">
    <property type="nucleotide sequence ID" value="NZ_QZWZ01000084.1"/>
</dbReference>
<protein>
    <submittedName>
        <fullName evidence="4">Enoyl-CoA hydratase</fullName>
    </submittedName>
</protein>
<sequence length="271" mass="29220">MIDLPRLIDSKLEVGNRVAVLVLDRDDVRNELTGTGLIDDIVQTVDWINSGATVSVLVVTGAGKAFSAGGNVKDMRDRKGSFAGDVYEVQDRYRRGIQRIALAMHRLEVPAIAAVNGAAIGAGFDLATMCDIRIAAEDAVFGSTFIKLGIVPGDGGAWFLQDLLGPQRASELIFTGRLVRAEEALRLGIVLDIAPASELQAQALQLAGSIAEKPPQALRLAKRLLKATRRLDLPDFLDLCAVFQGMCHNTQDHAEAVEAFLDKRCALFQGR</sequence>
<accession>A0A3A5K4J1</accession>
<dbReference type="InterPro" id="IPR001753">
    <property type="entry name" value="Enoyl-CoA_hydra/iso"/>
</dbReference>
<dbReference type="InterPro" id="IPR018376">
    <property type="entry name" value="Enoyl-CoA_hyd/isom_CS"/>
</dbReference>
<dbReference type="SUPFAM" id="SSF52096">
    <property type="entry name" value="ClpP/crotonase"/>
    <property type="match status" value="1"/>
</dbReference>
<dbReference type="PANTHER" id="PTHR11941">
    <property type="entry name" value="ENOYL-COA HYDRATASE-RELATED"/>
    <property type="match status" value="1"/>
</dbReference>
<dbReference type="EMBL" id="QZWZ01000084">
    <property type="protein sequence ID" value="RJT23806.1"/>
    <property type="molecule type" value="Genomic_DNA"/>
</dbReference>
<dbReference type="CDD" id="cd06558">
    <property type="entry name" value="crotonase-like"/>
    <property type="match status" value="1"/>
</dbReference>
<keyword evidence="2" id="KW-0456">Lyase</keyword>
<dbReference type="GO" id="GO:0006635">
    <property type="term" value="P:fatty acid beta-oxidation"/>
    <property type="evidence" value="ECO:0007669"/>
    <property type="project" value="TreeGrafter"/>
</dbReference>
<evidence type="ECO:0000256" key="1">
    <source>
        <dbReference type="ARBA" id="ARBA00005254"/>
    </source>
</evidence>
<organism evidence="4 5">
    <name type="scientific">Mesorhizobium waimense</name>
    <dbReference type="NCBI Taxonomy" id="1300307"/>
    <lineage>
        <taxon>Bacteria</taxon>
        <taxon>Pseudomonadati</taxon>
        <taxon>Pseudomonadota</taxon>
        <taxon>Alphaproteobacteria</taxon>
        <taxon>Hyphomicrobiales</taxon>
        <taxon>Phyllobacteriaceae</taxon>
        <taxon>Mesorhizobium</taxon>
    </lineage>
</organism>
<proteinExistence type="inferred from homology"/>
<reference evidence="4 5" key="1">
    <citation type="submission" date="2018-09" db="EMBL/GenBank/DDBJ databases">
        <title>Mesorhizobium carmichaelinearum sp. nov. isolated from Carmichaelinea spp. root nodules in New Zealand.</title>
        <authorList>
            <person name="De Meyer S.E."/>
        </authorList>
    </citation>
    <scope>NUCLEOTIDE SEQUENCE [LARGE SCALE GENOMIC DNA]</scope>
    <source>
        <strain evidence="4 5">ICMP19557</strain>
    </source>
</reference>
<evidence type="ECO:0000256" key="2">
    <source>
        <dbReference type="ARBA" id="ARBA00023239"/>
    </source>
</evidence>
<dbReference type="Gene3D" id="1.10.12.10">
    <property type="entry name" value="Lyase 2-enoyl-coa Hydratase, Chain A, domain 2"/>
    <property type="match status" value="1"/>
</dbReference>
<dbReference type="Pfam" id="PF00378">
    <property type="entry name" value="ECH_1"/>
    <property type="match status" value="1"/>
</dbReference>
<dbReference type="PROSITE" id="PS00166">
    <property type="entry name" value="ENOYL_COA_HYDRATASE"/>
    <property type="match status" value="1"/>
</dbReference>
<dbReference type="InterPro" id="IPR029045">
    <property type="entry name" value="ClpP/crotonase-like_dom_sf"/>
</dbReference>
<dbReference type="PANTHER" id="PTHR11941:SF54">
    <property type="entry name" value="ENOYL-COA HYDRATASE, MITOCHONDRIAL"/>
    <property type="match status" value="1"/>
</dbReference>
<comment type="similarity">
    <text evidence="1 3">Belongs to the enoyl-CoA hydratase/isomerase family.</text>
</comment>
<evidence type="ECO:0000313" key="4">
    <source>
        <dbReference type="EMBL" id="RJT23806.1"/>
    </source>
</evidence>
<evidence type="ECO:0000256" key="3">
    <source>
        <dbReference type="RuleBase" id="RU003707"/>
    </source>
</evidence>
<dbReference type="AlphaFoldDB" id="A0A3A5K4J1"/>
<dbReference type="Gene3D" id="3.90.226.10">
    <property type="entry name" value="2-enoyl-CoA Hydratase, Chain A, domain 1"/>
    <property type="match status" value="1"/>
</dbReference>
<dbReference type="GO" id="GO:0016829">
    <property type="term" value="F:lyase activity"/>
    <property type="evidence" value="ECO:0007669"/>
    <property type="project" value="UniProtKB-KW"/>
</dbReference>
<dbReference type="OrthoDB" id="9807606at2"/>
<evidence type="ECO:0000313" key="5">
    <source>
        <dbReference type="Proteomes" id="UP000272706"/>
    </source>
</evidence>
<dbReference type="InterPro" id="IPR014748">
    <property type="entry name" value="Enoyl-CoA_hydra_C"/>
</dbReference>
<keyword evidence="5" id="KW-1185">Reference proteome</keyword>
<name>A0A3A5K4J1_9HYPH</name>